<gene>
    <name evidence="1" type="ORF">QAD02_002946</name>
</gene>
<proteinExistence type="predicted"/>
<evidence type="ECO:0000313" key="2">
    <source>
        <dbReference type="Proteomes" id="UP001239111"/>
    </source>
</evidence>
<reference evidence="1" key="1">
    <citation type="submission" date="2023-04" db="EMBL/GenBank/DDBJ databases">
        <title>A chromosome-level genome assembly of the parasitoid wasp Eretmocerus hayati.</title>
        <authorList>
            <person name="Zhong Y."/>
            <person name="Liu S."/>
            <person name="Liu Y."/>
        </authorList>
    </citation>
    <scope>NUCLEOTIDE SEQUENCE</scope>
    <source>
        <strain evidence="1">ZJU_SS_LIU_2023</strain>
    </source>
</reference>
<sequence length="423" mass="47384">MATFGPQPPPVYADDLLFNPSLRSGAIPRTRPSGTVVPPVSVNSRPVNARRVEIVEESQSSEAESNSESVGHRSESSQRGLPVDAPYLPMPPQHPVGHRLLGTDYRTLNRLTERNPELSRGETMWWDHDGIPFGMDDPRENRPRSNRASCREPNFKRGNYRDSSDDEPPPGYAFNSSRRREPSLDSLSSCAHQPEFPPSERRSRVPPTDSVNTNVNPRGTERASSRRPSRVEPIPTVPETRKRSPPNQPQRIDTNVNRYPRDRSVDSCRNRVLPDQKRVIPGHSQEAEGRRAGSNAVPHHRDHPVGGSCSRVDPPTSNRGPRCSSQIDRTGQRQTPDDTIAELGEFRVEMDRYFAEIGGRRPEEAPRVDLPMEVDEPPRPGREAEDRAEDHSVELVIDLEEGAGAALAEDQYLSEDSEEIRTP</sequence>
<organism evidence="1 2">
    <name type="scientific">Eretmocerus hayati</name>
    <dbReference type="NCBI Taxonomy" id="131215"/>
    <lineage>
        <taxon>Eukaryota</taxon>
        <taxon>Metazoa</taxon>
        <taxon>Ecdysozoa</taxon>
        <taxon>Arthropoda</taxon>
        <taxon>Hexapoda</taxon>
        <taxon>Insecta</taxon>
        <taxon>Pterygota</taxon>
        <taxon>Neoptera</taxon>
        <taxon>Endopterygota</taxon>
        <taxon>Hymenoptera</taxon>
        <taxon>Apocrita</taxon>
        <taxon>Proctotrupomorpha</taxon>
        <taxon>Chalcidoidea</taxon>
        <taxon>Aphelinidae</taxon>
        <taxon>Aphelininae</taxon>
        <taxon>Eretmocerus</taxon>
    </lineage>
</organism>
<keyword evidence="2" id="KW-1185">Reference proteome</keyword>
<name>A0ACC2NKR9_9HYME</name>
<protein>
    <submittedName>
        <fullName evidence="1">Uncharacterized protein</fullName>
    </submittedName>
</protein>
<dbReference type="EMBL" id="CM056743">
    <property type="protein sequence ID" value="KAJ8671687.1"/>
    <property type="molecule type" value="Genomic_DNA"/>
</dbReference>
<comment type="caution">
    <text evidence="1">The sequence shown here is derived from an EMBL/GenBank/DDBJ whole genome shotgun (WGS) entry which is preliminary data.</text>
</comment>
<dbReference type="Proteomes" id="UP001239111">
    <property type="component" value="Chromosome 3"/>
</dbReference>
<evidence type="ECO:0000313" key="1">
    <source>
        <dbReference type="EMBL" id="KAJ8671687.1"/>
    </source>
</evidence>
<accession>A0ACC2NKR9</accession>